<evidence type="ECO:0000313" key="7">
    <source>
        <dbReference type="Proteomes" id="UP000281647"/>
    </source>
</evidence>
<dbReference type="Pfam" id="PF00034">
    <property type="entry name" value="Cytochrom_C"/>
    <property type="match status" value="1"/>
</dbReference>
<dbReference type="GO" id="GO:0009055">
    <property type="term" value="F:electron transfer activity"/>
    <property type="evidence" value="ECO:0007669"/>
    <property type="project" value="InterPro"/>
</dbReference>
<accession>A0A432UZ49</accession>
<dbReference type="AlphaFoldDB" id="A0A432UZ49"/>
<keyword evidence="1 4" id="KW-0349">Heme</keyword>
<evidence type="ECO:0000313" key="6">
    <source>
        <dbReference type="EMBL" id="RUM95207.1"/>
    </source>
</evidence>
<keyword evidence="2 4" id="KW-0479">Metal-binding</keyword>
<dbReference type="InterPro" id="IPR036909">
    <property type="entry name" value="Cyt_c-like_dom_sf"/>
</dbReference>
<protein>
    <submittedName>
        <fullName evidence="6">C-type cytochrome</fullName>
    </submittedName>
</protein>
<keyword evidence="3 4" id="KW-0408">Iron</keyword>
<gene>
    <name evidence="6" type="ORF">EET67_24600</name>
</gene>
<evidence type="ECO:0000256" key="4">
    <source>
        <dbReference type="PROSITE-ProRule" id="PRU00433"/>
    </source>
</evidence>
<feature type="domain" description="Cytochrome c" evidence="5">
    <location>
        <begin position="15"/>
        <end position="126"/>
    </location>
</feature>
<comment type="caution">
    <text evidence="6">The sequence shown here is derived from an EMBL/GenBank/DDBJ whole genome shotgun (WGS) entry which is preliminary data.</text>
</comment>
<dbReference type="EMBL" id="RKST01000062">
    <property type="protein sequence ID" value="RUM95207.1"/>
    <property type="molecule type" value="Genomic_DNA"/>
</dbReference>
<reference evidence="6 7" key="1">
    <citation type="submission" date="2018-11" db="EMBL/GenBank/DDBJ databases">
        <title>Pseudaminobacter arsenicus sp. nov., an arsenic-resistant bacterium isolated from arsenic-rich aquifers.</title>
        <authorList>
            <person name="Mu Y."/>
        </authorList>
    </citation>
    <scope>NUCLEOTIDE SEQUENCE [LARGE SCALE GENOMIC DNA]</scope>
    <source>
        <strain evidence="6 7">CB3</strain>
    </source>
</reference>
<proteinExistence type="predicted"/>
<keyword evidence="7" id="KW-1185">Reference proteome</keyword>
<evidence type="ECO:0000256" key="3">
    <source>
        <dbReference type="ARBA" id="ARBA00023004"/>
    </source>
</evidence>
<evidence type="ECO:0000256" key="1">
    <source>
        <dbReference type="ARBA" id="ARBA00022617"/>
    </source>
</evidence>
<dbReference type="Gene3D" id="1.10.760.10">
    <property type="entry name" value="Cytochrome c-like domain"/>
    <property type="match status" value="1"/>
</dbReference>
<dbReference type="GO" id="GO:0046872">
    <property type="term" value="F:metal ion binding"/>
    <property type="evidence" value="ECO:0007669"/>
    <property type="project" value="UniProtKB-KW"/>
</dbReference>
<dbReference type="Proteomes" id="UP000281647">
    <property type="component" value="Unassembled WGS sequence"/>
</dbReference>
<evidence type="ECO:0000256" key="2">
    <source>
        <dbReference type="ARBA" id="ARBA00022723"/>
    </source>
</evidence>
<dbReference type="PROSITE" id="PS51007">
    <property type="entry name" value="CYTC"/>
    <property type="match status" value="1"/>
</dbReference>
<evidence type="ECO:0000259" key="5">
    <source>
        <dbReference type="PROSITE" id="PS51007"/>
    </source>
</evidence>
<dbReference type="GO" id="GO:0020037">
    <property type="term" value="F:heme binding"/>
    <property type="evidence" value="ECO:0007669"/>
    <property type="project" value="InterPro"/>
</dbReference>
<sequence>MLCVCVLHVGTPFAQEQSYGEAEYLNSCAACHGLYGRGDGPLAEVLTKRPADLTVLEMQNGGEFPYYLVFATIDGRSMTPSHGAREMPVWGQQFLEDDSKAYGPIGGEAVTQERIHALTNYIATLQR</sequence>
<organism evidence="6 7">
    <name type="scientific">Borborobacter arsenicus</name>
    <dbReference type="NCBI Taxonomy" id="1851146"/>
    <lineage>
        <taxon>Bacteria</taxon>
        <taxon>Pseudomonadati</taxon>
        <taxon>Pseudomonadota</taxon>
        <taxon>Alphaproteobacteria</taxon>
        <taxon>Hyphomicrobiales</taxon>
        <taxon>Phyllobacteriaceae</taxon>
        <taxon>Borborobacter</taxon>
    </lineage>
</organism>
<dbReference type="InterPro" id="IPR009056">
    <property type="entry name" value="Cyt_c-like_dom"/>
</dbReference>
<dbReference type="SUPFAM" id="SSF46626">
    <property type="entry name" value="Cytochrome c"/>
    <property type="match status" value="1"/>
</dbReference>
<dbReference type="OrthoDB" id="5514238at2"/>
<name>A0A432UZ49_9HYPH</name>